<dbReference type="SUPFAM" id="SSF50156">
    <property type="entry name" value="PDZ domain-like"/>
    <property type="match status" value="1"/>
</dbReference>
<evidence type="ECO:0000256" key="1">
    <source>
        <dbReference type="ARBA" id="ARBA00009179"/>
    </source>
</evidence>
<evidence type="ECO:0000313" key="8">
    <source>
        <dbReference type="EMBL" id="AEI49336.1"/>
    </source>
</evidence>
<dbReference type="EC" id="3.4.21.102" evidence="8"/>
<feature type="region of interest" description="Disordered" evidence="6">
    <location>
        <begin position="628"/>
        <end position="671"/>
    </location>
</feature>
<dbReference type="Pfam" id="PF17804">
    <property type="entry name" value="TSP_NTD"/>
    <property type="match status" value="1"/>
</dbReference>
<dbReference type="NCBIfam" id="TIGR00225">
    <property type="entry name" value="prc"/>
    <property type="match status" value="1"/>
</dbReference>
<dbReference type="GO" id="GO:0007165">
    <property type="term" value="P:signal transduction"/>
    <property type="evidence" value="ECO:0007669"/>
    <property type="project" value="TreeGrafter"/>
</dbReference>
<dbReference type="KEGG" id="rsi:Runsl_2948"/>
<dbReference type="GO" id="GO:0004252">
    <property type="term" value="F:serine-type endopeptidase activity"/>
    <property type="evidence" value="ECO:0007669"/>
    <property type="project" value="UniProtKB-EC"/>
</dbReference>
<dbReference type="Pfam" id="PF11818">
    <property type="entry name" value="DUF3340"/>
    <property type="match status" value="1"/>
</dbReference>
<keyword evidence="9" id="KW-1185">Reference proteome</keyword>
<keyword evidence="2 5" id="KW-0645">Protease</keyword>
<name>A0A7U3ZLD4_RUNSL</name>
<reference evidence="9" key="1">
    <citation type="submission" date="2011-06" db="EMBL/GenBank/DDBJ databases">
        <title>The complete genome of chromosome of Runella slithyformis DSM 19594.</title>
        <authorList>
            <consortium name="US DOE Joint Genome Institute (JGI-PGF)"/>
            <person name="Lucas S."/>
            <person name="Han J."/>
            <person name="Lapidus A."/>
            <person name="Bruce D."/>
            <person name="Goodwin L."/>
            <person name="Pitluck S."/>
            <person name="Peters L."/>
            <person name="Kyrpides N."/>
            <person name="Mavromatis K."/>
            <person name="Ivanova N."/>
            <person name="Ovchinnikova G."/>
            <person name="Zhang X."/>
            <person name="Misra M."/>
            <person name="Detter J.C."/>
            <person name="Tapia R."/>
            <person name="Han C."/>
            <person name="Land M."/>
            <person name="Hauser L."/>
            <person name="Markowitz V."/>
            <person name="Cheng J.-F."/>
            <person name="Hugenholtz P."/>
            <person name="Woyke T."/>
            <person name="Wu D."/>
            <person name="Tindall B."/>
            <person name="Faehrich R."/>
            <person name="Brambilla E."/>
            <person name="Klenk H.-P."/>
            <person name="Eisen J.A."/>
        </authorList>
    </citation>
    <scope>NUCLEOTIDE SEQUENCE [LARGE SCALE GENOMIC DNA]</scope>
    <source>
        <strain evidence="9">ATCC 29530 / DSM 19594 / LMG 11500 / NCIMB 11436 / LSU 4</strain>
    </source>
</reference>
<feature type="compositionally biased region" description="Basic and acidic residues" evidence="6">
    <location>
        <begin position="628"/>
        <end position="649"/>
    </location>
</feature>
<sequence>MKSFLIALAPVLLLSLQPDDSRSRVVPSRPFAVSDDDLKPTLTQEKVEAYVTKIFSGYHYRKFNVNDSLSSKMYDNYLSDIDRGKLYFLASDAQYFEKYRTQLDEALNNGDLTAAYDIYNTFRKRYRERSNYITKLLANPKFDFTVDESFNTDREKATWAKNTEELDEIWRKLLKNEALELKLSGKADSSVVTLLRDRYKNRERNLGRFRSEQVFQMYMNAFCEVLDPHTRYFSPTDSDRFKQDMYQALEGIGAVLREDGNYIKVVEVVPGGPAFKDKRLKKDDRIIGVAQGDEGKFEDIVGWYVDDAVKKIKGAKGTTVRLQVLAGDALANDPPKEIRLVREKVNLQTSRARKEIVTLNQNKHDYKIGIINIPSFYRDFEGAGKRDKDFASTTRDVQKIIDSLKAENVEGIVIDLRNNGGGSLTEAISLTGLFIPKGPVVQVRESSGDTEVQTDPDPSVTYDGPIAVLINRFSASASEIFAAAIQDYKRGIILGEQTYGKGTVQTMVDLNQWIKDTDKLGQINITVAKFYRINGSSTQRKGVSPDIEFPSAFSAEEYGESSQPTALPWDQIATARFDLSKALNEKQVAKLKEKYQQRLKSETEMKTFVDELELFRKARENTVVSLQETKRKKEREEAEKKRAALKKLETEEEVDDDESTTPAKAADKKKKDIYMNETNRILADYIALSKSPSVAKR</sequence>
<dbReference type="SMART" id="SM00228">
    <property type="entry name" value="PDZ"/>
    <property type="match status" value="1"/>
</dbReference>
<dbReference type="PANTHER" id="PTHR32060:SF22">
    <property type="entry name" value="CARBOXYL-TERMINAL-PROCESSING PEPTIDASE 3, CHLOROPLASTIC"/>
    <property type="match status" value="1"/>
</dbReference>
<dbReference type="CDD" id="cd06782">
    <property type="entry name" value="cpPDZ_CPP-like"/>
    <property type="match status" value="1"/>
</dbReference>
<dbReference type="InterPro" id="IPR029045">
    <property type="entry name" value="ClpP/crotonase-like_dom_sf"/>
</dbReference>
<feature type="domain" description="PDZ" evidence="7">
    <location>
        <begin position="252"/>
        <end position="315"/>
    </location>
</feature>
<dbReference type="SMART" id="SM00245">
    <property type="entry name" value="TSPc"/>
    <property type="match status" value="1"/>
</dbReference>
<dbReference type="FunFam" id="3.90.226.10:FF:000090">
    <property type="entry name" value="Tail-specific protease"/>
    <property type="match status" value="1"/>
</dbReference>
<dbReference type="Pfam" id="PF00595">
    <property type="entry name" value="PDZ"/>
    <property type="match status" value="1"/>
</dbReference>
<keyword evidence="4 5" id="KW-0720">Serine protease</keyword>
<dbReference type="Gene3D" id="3.90.226.10">
    <property type="entry name" value="2-enoyl-CoA Hydratase, Chain A, domain 1"/>
    <property type="match status" value="1"/>
</dbReference>
<keyword evidence="3 5" id="KW-0378">Hydrolase</keyword>
<dbReference type="InterPro" id="IPR040573">
    <property type="entry name" value="TSP_N"/>
</dbReference>
<dbReference type="InterPro" id="IPR004447">
    <property type="entry name" value="Peptidase_S41A"/>
</dbReference>
<protein>
    <submittedName>
        <fullName evidence="8">Carboxyl-terminal protease</fullName>
        <ecNumber evidence="8">3.4.21.102</ecNumber>
    </submittedName>
</protein>
<accession>A0A7U3ZLD4</accession>
<proteinExistence type="inferred from homology"/>
<dbReference type="SUPFAM" id="SSF52096">
    <property type="entry name" value="ClpP/crotonase"/>
    <property type="match status" value="1"/>
</dbReference>
<evidence type="ECO:0000313" key="9">
    <source>
        <dbReference type="Proteomes" id="UP000000493"/>
    </source>
</evidence>
<dbReference type="GO" id="GO:0030288">
    <property type="term" value="C:outer membrane-bounded periplasmic space"/>
    <property type="evidence" value="ECO:0007669"/>
    <property type="project" value="TreeGrafter"/>
</dbReference>
<dbReference type="CDD" id="cd07560">
    <property type="entry name" value="Peptidase_S41_CPP"/>
    <property type="match status" value="1"/>
</dbReference>
<evidence type="ECO:0000259" key="7">
    <source>
        <dbReference type="PROSITE" id="PS50106"/>
    </source>
</evidence>
<dbReference type="Proteomes" id="UP000000493">
    <property type="component" value="Chromosome"/>
</dbReference>
<organism evidence="8 9">
    <name type="scientific">Runella slithyformis (strain ATCC 29530 / DSM 19594 / LMG 11500 / NCIMB 11436 / LSU 4)</name>
    <dbReference type="NCBI Taxonomy" id="761193"/>
    <lineage>
        <taxon>Bacteria</taxon>
        <taxon>Pseudomonadati</taxon>
        <taxon>Bacteroidota</taxon>
        <taxon>Cytophagia</taxon>
        <taxon>Cytophagales</taxon>
        <taxon>Spirosomataceae</taxon>
        <taxon>Runella</taxon>
    </lineage>
</organism>
<dbReference type="PROSITE" id="PS50106">
    <property type="entry name" value="PDZ"/>
    <property type="match status" value="1"/>
</dbReference>
<dbReference type="Pfam" id="PF03572">
    <property type="entry name" value="Peptidase_S41"/>
    <property type="match status" value="1"/>
</dbReference>
<reference evidence="8 9" key="2">
    <citation type="journal article" date="2012" name="Stand. Genomic Sci.">
        <title>Complete genome sequence of the aquatic bacterium Runella slithyformis type strain (LSU 4(T)).</title>
        <authorList>
            <person name="Copeland A."/>
            <person name="Zhang X."/>
            <person name="Misra M."/>
            <person name="Lapidus A."/>
            <person name="Nolan M."/>
            <person name="Lucas S."/>
            <person name="Deshpande S."/>
            <person name="Cheng J.F."/>
            <person name="Tapia R."/>
            <person name="Goodwin L.A."/>
            <person name="Pitluck S."/>
            <person name="Liolios K."/>
            <person name="Pagani I."/>
            <person name="Ivanova N."/>
            <person name="Mikhailova N."/>
            <person name="Pati A."/>
            <person name="Chen A."/>
            <person name="Palaniappan K."/>
            <person name="Land M."/>
            <person name="Hauser L."/>
            <person name="Pan C."/>
            <person name="Jeffries C.D."/>
            <person name="Detter J.C."/>
            <person name="Brambilla E.M."/>
            <person name="Rohde M."/>
            <person name="Djao O.D."/>
            <person name="Goker M."/>
            <person name="Sikorski J."/>
            <person name="Tindall B.J."/>
            <person name="Woyke T."/>
            <person name="Bristow J."/>
            <person name="Eisen J.A."/>
            <person name="Markowitz V."/>
            <person name="Hugenholtz P."/>
            <person name="Kyrpides N.C."/>
            <person name="Klenk H.P."/>
            <person name="Mavromatis K."/>
        </authorList>
    </citation>
    <scope>NUCLEOTIDE SEQUENCE [LARGE SCALE GENOMIC DNA]</scope>
    <source>
        <strain evidence="9">ATCC 29530 / DSM 19594 / LMG 11500 / NCIMB 11436 / LSU 4</strain>
    </source>
</reference>
<dbReference type="InterPro" id="IPR020992">
    <property type="entry name" value="Tail_Prtase_C"/>
</dbReference>
<dbReference type="EMBL" id="CP002859">
    <property type="protein sequence ID" value="AEI49336.1"/>
    <property type="molecule type" value="Genomic_DNA"/>
</dbReference>
<evidence type="ECO:0000256" key="3">
    <source>
        <dbReference type="ARBA" id="ARBA00022801"/>
    </source>
</evidence>
<dbReference type="InterPro" id="IPR001478">
    <property type="entry name" value="PDZ"/>
</dbReference>
<dbReference type="AlphaFoldDB" id="A0A7U3ZLD4"/>
<dbReference type="PANTHER" id="PTHR32060">
    <property type="entry name" value="TAIL-SPECIFIC PROTEASE"/>
    <property type="match status" value="1"/>
</dbReference>
<dbReference type="InterPro" id="IPR036034">
    <property type="entry name" value="PDZ_sf"/>
</dbReference>
<evidence type="ECO:0000256" key="6">
    <source>
        <dbReference type="SAM" id="MobiDB-lite"/>
    </source>
</evidence>
<dbReference type="Gene3D" id="2.30.42.10">
    <property type="match status" value="1"/>
</dbReference>
<comment type="similarity">
    <text evidence="1 5">Belongs to the peptidase S41A family.</text>
</comment>
<dbReference type="RefSeq" id="WP_013928645.1">
    <property type="nucleotide sequence ID" value="NC_015703.1"/>
</dbReference>
<evidence type="ECO:0000256" key="5">
    <source>
        <dbReference type="RuleBase" id="RU004404"/>
    </source>
</evidence>
<gene>
    <name evidence="8" type="ordered locus">Runsl_2948</name>
</gene>
<feature type="compositionally biased region" description="Acidic residues" evidence="6">
    <location>
        <begin position="650"/>
        <end position="659"/>
    </location>
</feature>
<evidence type="ECO:0000256" key="2">
    <source>
        <dbReference type="ARBA" id="ARBA00022670"/>
    </source>
</evidence>
<dbReference type="GO" id="GO:0006508">
    <property type="term" value="P:proteolysis"/>
    <property type="evidence" value="ECO:0007669"/>
    <property type="project" value="UniProtKB-KW"/>
</dbReference>
<dbReference type="InterPro" id="IPR005151">
    <property type="entry name" value="Tail-specific_protease"/>
</dbReference>
<evidence type="ECO:0000256" key="4">
    <source>
        <dbReference type="ARBA" id="ARBA00022825"/>
    </source>
</evidence>